<dbReference type="GO" id="GO:0016020">
    <property type="term" value="C:membrane"/>
    <property type="evidence" value="ECO:0007669"/>
    <property type="project" value="TreeGrafter"/>
</dbReference>
<dbReference type="PANTHER" id="PTHR15048">
    <property type="entry name" value="STARCH-BINDING DOMAIN-CONTAINING PROTEIN 1"/>
    <property type="match status" value="1"/>
</dbReference>
<dbReference type="Proteomes" id="UP001346149">
    <property type="component" value="Unassembled WGS sequence"/>
</dbReference>
<dbReference type="Pfam" id="PF00686">
    <property type="entry name" value="CBM_20"/>
    <property type="match status" value="1"/>
</dbReference>
<proteinExistence type="predicted"/>
<reference evidence="3 4" key="1">
    <citation type="journal article" date="2023" name="Hortic Res">
        <title>Pangenome of water caltrop reveals structural variations and asymmetric subgenome divergence after allopolyploidization.</title>
        <authorList>
            <person name="Zhang X."/>
            <person name="Chen Y."/>
            <person name="Wang L."/>
            <person name="Yuan Y."/>
            <person name="Fang M."/>
            <person name="Shi L."/>
            <person name="Lu R."/>
            <person name="Comes H.P."/>
            <person name="Ma Y."/>
            <person name="Chen Y."/>
            <person name="Huang G."/>
            <person name="Zhou Y."/>
            <person name="Zheng Z."/>
            <person name="Qiu Y."/>
        </authorList>
    </citation>
    <scope>NUCLEOTIDE SEQUENCE [LARGE SCALE GENOMIC DNA]</scope>
    <source>
        <strain evidence="3">F231</strain>
    </source>
</reference>
<dbReference type="PANTHER" id="PTHR15048:SF0">
    <property type="entry name" value="STARCH-BINDING DOMAIN-CONTAINING PROTEIN 1"/>
    <property type="match status" value="1"/>
</dbReference>
<dbReference type="PROSITE" id="PS51166">
    <property type="entry name" value="CBM20"/>
    <property type="match status" value="1"/>
</dbReference>
<dbReference type="InterPro" id="IPR002044">
    <property type="entry name" value="CBM20"/>
</dbReference>
<evidence type="ECO:0000259" key="2">
    <source>
        <dbReference type="PROSITE" id="PS51166"/>
    </source>
</evidence>
<feature type="region of interest" description="Disordered" evidence="1">
    <location>
        <begin position="315"/>
        <end position="339"/>
    </location>
</feature>
<sequence length="372" mass="41721">MDAITTYSYCSSKLCAHKCRVPLSRGGSRRAAVPAELLFPKPRKVFDFRILRLAAEKPRPLCPAATSLSSNWRVRSETTERGADEEADLPKAVHVRFQLKKVCQFGEHILLVGNDPILGSWDPSSAIPMNWSDGNLWTLDLDIPIRRQIGFKFILMGSTGIIQWQPCPDRVLETWETDKAITVYEDWEDAALQRITEEELLKDSSGKLNEKWETLIVADNLSIPMEQAIHKCENGSALSHGVAAPAEVSLENPLNELPVADMKPLLQNKSMSIVAENIAQTGDKIPTDSSSMDPEAPEAEEKQGTVMELFHHEKKLNEKQKEVHQSTRGQERRVTEGEQRVNLGLAHTVPRNEFRWGPKTLQSFLANLLGNL</sequence>
<gene>
    <name evidence="3" type="ORF">SAY86_007929</name>
</gene>
<feature type="domain" description="CBM20" evidence="2">
    <location>
        <begin position="87"/>
        <end position="189"/>
    </location>
</feature>
<evidence type="ECO:0000313" key="3">
    <source>
        <dbReference type="EMBL" id="KAK4783555.1"/>
    </source>
</evidence>
<dbReference type="Gene3D" id="2.60.40.10">
    <property type="entry name" value="Immunoglobulins"/>
    <property type="match status" value="1"/>
</dbReference>
<evidence type="ECO:0000313" key="4">
    <source>
        <dbReference type="Proteomes" id="UP001346149"/>
    </source>
</evidence>
<comment type="caution">
    <text evidence="3">The sequence shown here is derived from an EMBL/GenBank/DDBJ whole genome shotgun (WGS) entry which is preliminary data.</text>
</comment>
<feature type="region of interest" description="Disordered" evidence="1">
    <location>
        <begin position="282"/>
        <end position="303"/>
    </location>
</feature>
<accession>A0AAN7LE82</accession>
<dbReference type="SUPFAM" id="SSF49452">
    <property type="entry name" value="Starch-binding domain-like"/>
    <property type="match status" value="1"/>
</dbReference>
<dbReference type="GO" id="GO:2001070">
    <property type="term" value="F:starch binding"/>
    <property type="evidence" value="ECO:0007669"/>
    <property type="project" value="InterPro"/>
</dbReference>
<name>A0AAN7LE82_TRANT</name>
<evidence type="ECO:0000256" key="1">
    <source>
        <dbReference type="SAM" id="MobiDB-lite"/>
    </source>
</evidence>
<dbReference type="InterPro" id="IPR013783">
    <property type="entry name" value="Ig-like_fold"/>
</dbReference>
<dbReference type="CDD" id="cd05467">
    <property type="entry name" value="CBM20"/>
    <property type="match status" value="1"/>
</dbReference>
<protein>
    <recommendedName>
        <fullName evidence="2">CBM20 domain-containing protein</fullName>
    </recommendedName>
</protein>
<dbReference type="FunFam" id="2.60.40.10:FF:000552">
    <property type="entry name" value="Related to glucoamylase"/>
    <property type="match status" value="1"/>
</dbReference>
<dbReference type="InterPro" id="IPR013784">
    <property type="entry name" value="Carb-bd-like_fold"/>
</dbReference>
<organism evidence="3 4">
    <name type="scientific">Trapa natans</name>
    <name type="common">Water chestnut</name>
    <dbReference type="NCBI Taxonomy" id="22666"/>
    <lineage>
        <taxon>Eukaryota</taxon>
        <taxon>Viridiplantae</taxon>
        <taxon>Streptophyta</taxon>
        <taxon>Embryophyta</taxon>
        <taxon>Tracheophyta</taxon>
        <taxon>Spermatophyta</taxon>
        <taxon>Magnoliopsida</taxon>
        <taxon>eudicotyledons</taxon>
        <taxon>Gunneridae</taxon>
        <taxon>Pentapetalae</taxon>
        <taxon>rosids</taxon>
        <taxon>malvids</taxon>
        <taxon>Myrtales</taxon>
        <taxon>Lythraceae</taxon>
        <taxon>Trapa</taxon>
    </lineage>
</organism>
<dbReference type="EMBL" id="JAXQNO010000015">
    <property type="protein sequence ID" value="KAK4783555.1"/>
    <property type="molecule type" value="Genomic_DNA"/>
</dbReference>
<keyword evidence="4" id="KW-1185">Reference proteome</keyword>
<dbReference type="AlphaFoldDB" id="A0AAN7LE82"/>
<dbReference type="SMART" id="SM01065">
    <property type="entry name" value="CBM_2"/>
    <property type="match status" value="1"/>
</dbReference>